<dbReference type="Gene3D" id="3.30.1640.30">
    <property type="match status" value="1"/>
</dbReference>
<evidence type="ECO:0000256" key="6">
    <source>
        <dbReference type="ARBA" id="ARBA00023157"/>
    </source>
</evidence>
<dbReference type="FunFam" id="3.30.1640.30:FF:000001">
    <property type="entry name" value="Serine protease 7"/>
    <property type="match status" value="1"/>
</dbReference>
<dbReference type="GO" id="GO:0006508">
    <property type="term" value="P:proteolysis"/>
    <property type="evidence" value="ECO:0007669"/>
    <property type="project" value="UniProtKB-KW"/>
</dbReference>
<dbReference type="MEROPS" id="S01.511"/>
<dbReference type="KEGG" id="phu:Phum_PHUM451100"/>
<dbReference type="Gene3D" id="2.40.10.10">
    <property type="entry name" value="Trypsin-like serine proteases"/>
    <property type="match status" value="1"/>
</dbReference>
<dbReference type="InterPro" id="IPR001254">
    <property type="entry name" value="Trypsin_dom"/>
</dbReference>
<dbReference type="SMR" id="E0VUJ4"/>
<dbReference type="InParanoid" id="E0VUJ4"/>
<dbReference type="PROSITE" id="PS50240">
    <property type="entry name" value="TRYPSIN_DOM"/>
    <property type="match status" value="1"/>
</dbReference>
<dbReference type="EMBL" id="DS235786">
    <property type="protein sequence ID" value="EEB17050.1"/>
    <property type="molecule type" value="Genomic_DNA"/>
</dbReference>
<dbReference type="InterPro" id="IPR018114">
    <property type="entry name" value="TRYPSIN_HIS"/>
</dbReference>
<dbReference type="SMART" id="SM00020">
    <property type="entry name" value="Tryp_SPc"/>
    <property type="match status" value="1"/>
</dbReference>
<dbReference type="GeneID" id="8230321"/>
<evidence type="ECO:0000256" key="4">
    <source>
        <dbReference type="ARBA" id="ARBA00022825"/>
    </source>
</evidence>
<dbReference type="EMBL" id="AAZO01005497">
    <property type="status" value="NOT_ANNOTATED_CDS"/>
    <property type="molecule type" value="Genomic_DNA"/>
</dbReference>
<comment type="subcellular location">
    <subcellularLocation>
        <location evidence="9">Secreted</location>
    </subcellularLocation>
</comment>
<dbReference type="Proteomes" id="UP000009046">
    <property type="component" value="Unassembled WGS sequence"/>
</dbReference>
<dbReference type="SMART" id="SM00680">
    <property type="entry name" value="CLIP"/>
    <property type="match status" value="1"/>
</dbReference>
<evidence type="ECO:0000313" key="13">
    <source>
        <dbReference type="EnsemblMetazoa" id="PHUM451100-PA"/>
    </source>
</evidence>
<dbReference type="PROSITE" id="PS51888">
    <property type="entry name" value="CLIP"/>
    <property type="match status" value="1"/>
</dbReference>
<gene>
    <name evidence="13" type="primary">8230321</name>
    <name evidence="12" type="ORF">Phum_PHUM451100</name>
</gene>
<dbReference type="PROSITE" id="PS00134">
    <property type="entry name" value="TRYPSIN_HIS"/>
    <property type="match status" value="1"/>
</dbReference>
<reference evidence="13" key="3">
    <citation type="submission" date="2020-05" db="UniProtKB">
        <authorList>
            <consortium name="EnsemblMetazoa"/>
        </authorList>
    </citation>
    <scope>IDENTIFICATION</scope>
    <source>
        <strain evidence="13">USDA</strain>
    </source>
</reference>
<dbReference type="InterPro" id="IPR009003">
    <property type="entry name" value="Peptidase_S1_PA"/>
</dbReference>
<dbReference type="VEuPathDB" id="VectorBase:PHUM451100"/>
<keyword evidence="3 9" id="KW-0378">Hydrolase</keyword>
<reference evidence="12" key="1">
    <citation type="submission" date="2007-04" db="EMBL/GenBank/DDBJ databases">
        <title>Annotation of Pediculus humanus corporis strain USDA.</title>
        <authorList>
            <person name="Kirkness E."/>
            <person name="Hannick L."/>
            <person name="Hass B."/>
            <person name="Bruggner R."/>
            <person name="Lawson D."/>
            <person name="Bidwell S."/>
            <person name="Joardar V."/>
            <person name="Caler E."/>
            <person name="Walenz B."/>
            <person name="Inman J."/>
            <person name="Schobel S."/>
            <person name="Galinsky K."/>
            <person name="Amedeo P."/>
            <person name="Strausberg R."/>
        </authorList>
    </citation>
    <scope>NUCLEOTIDE SEQUENCE</scope>
    <source>
        <strain evidence="12">USDA</strain>
    </source>
</reference>
<comment type="domain">
    <text evidence="9">The clip domain consists of 35-55 residues which are 'knitted' together usually by 3 conserved disulfide bonds forming a clip-like compact structure.</text>
</comment>
<name>E0VUJ4_PEDHC</name>
<dbReference type="PRINTS" id="PR00722">
    <property type="entry name" value="CHYMOTRYPSIN"/>
</dbReference>
<dbReference type="InterPro" id="IPR038565">
    <property type="entry name" value="CLIP_sf"/>
</dbReference>
<keyword evidence="1 9" id="KW-0645">Protease</keyword>
<dbReference type="OrthoDB" id="425190at2759"/>
<evidence type="ECO:0000256" key="7">
    <source>
        <dbReference type="ARBA" id="ARBA00023180"/>
    </source>
</evidence>
<dbReference type="GO" id="GO:0004252">
    <property type="term" value="F:serine-type endopeptidase activity"/>
    <property type="evidence" value="ECO:0007669"/>
    <property type="project" value="UniProtKB-UniRule"/>
</dbReference>
<dbReference type="OMA" id="WGSVYFH"/>
<dbReference type="CTD" id="8230321"/>
<comment type="similarity">
    <text evidence="8 9">Belongs to the peptidase S1 family. CLIP subfamily.</text>
</comment>
<reference evidence="12" key="2">
    <citation type="submission" date="2007-04" db="EMBL/GenBank/DDBJ databases">
        <title>The genome of the human body louse.</title>
        <authorList>
            <consortium name="The Human Body Louse Genome Consortium"/>
            <person name="Kirkness E."/>
            <person name="Walenz B."/>
            <person name="Hass B."/>
            <person name="Bruggner R."/>
            <person name="Strausberg R."/>
        </authorList>
    </citation>
    <scope>NUCLEOTIDE SEQUENCE</scope>
    <source>
        <strain evidence="12">USDA</strain>
    </source>
</reference>
<dbReference type="InterPro" id="IPR022700">
    <property type="entry name" value="CLIP"/>
</dbReference>
<protein>
    <recommendedName>
        <fullName evidence="9">CLIP domain-containing serine protease</fullName>
        <ecNumber evidence="9">3.4.21.-</ecNumber>
    </recommendedName>
</protein>
<evidence type="ECO:0000313" key="14">
    <source>
        <dbReference type="Proteomes" id="UP000009046"/>
    </source>
</evidence>
<evidence type="ECO:0000256" key="9">
    <source>
        <dbReference type="RuleBase" id="RU366078"/>
    </source>
</evidence>
<evidence type="ECO:0000256" key="2">
    <source>
        <dbReference type="ARBA" id="ARBA00022729"/>
    </source>
</evidence>
<evidence type="ECO:0000259" key="10">
    <source>
        <dbReference type="PROSITE" id="PS50240"/>
    </source>
</evidence>
<dbReference type="EMBL" id="AAZO01005496">
    <property type="status" value="NOT_ANNOTATED_CDS"/>
    <property type="molecule type" value="Genomic_DNA"/>
</dbReference>
<dbReference type="RefSeq" id="XP_002429788.1">
    <property type="nucleotide sequence ID" value="XM_002429743.1"/>
</dbReference>
<dbReference type="HOGENOM" id="CLU_006842_0_3_1"/>
<dbReference type="EC" id="3.4.21.-" evidence="9"/>
<feature type="signal peptide" evidence="9">
    <location>
        <begin position="1"/>
        <end position="20"/>
    </location>
</feature>
<dbReference type="InterPro" id="IPR043504">
    <property type="entry name" value="Peptidase_S1_PA_chymotrypsin"/>
</dbReference>
<dbReference type="AlphaFoldDB" id="E0VUJ4"/>
<dbReference type="SUPFAM" id="SSF50494">
    <property type="entry name" value="Trypsin-like serine proteases"/>
    <property type="match status" value="1"/>
</dbReference>
<proteinExistence type="inferred from homology"/>
<dbReference type="Pfam" id="PF12032">
    <property type="entry name" value="CLIP"/>
    <property type="match status" value="1"/>
</dbReference>
<keyword evidence="4 9" id="KW-0720">Serine protease</keyword>
<dbReference type="CDD" id="cd00190">
    <property type="entry name" value="Tryp_SPc"/>
    <property type="match status" value="1"/>
</dbReference>
<keyword evidence="9" id="KW-0964">Secreted</keyword>
<organism>
    <name type="scientific">Pediculus humanus subsp. corporis</name>
    <name type="common">Body louse</name>
    <dbReference type="NCBI Taxonomy" id="121224"/>
    <lineage>
        <taxon>Eukaryota</taxon>
        <taxon>Metazoa</taxon>
        <taxon>Ecdysozoa</taxon>
        <taxon>Arthropoda</taxon>
        <taxon>Hexapoda</taxon>
        <taxon>Insecta</taxon>
        <taxon>Pterygota</taxon>
        <taxon>Neoptera</taxon>
        <taxon>Paraneoptera</taxon>
        <taxon>Psocodea</taxon>
        <taxon>Troctomorpha</taxon>
        <taxon>Phthiraptera</taxon>
        <taxon>Anoplura</taxon>
        <taxon>Pediculidae</taxon>
        <taxon>Pediculus</taxon>
    </lineage>
</organism>
<dbReference type="eggNOG" id="KOG3627">
    <property type="taxonomic scope" value="Eukaryota"/>
</dbReference>
<dbReference type="PANTHER" id="PTHR24252:SF7">
    <property type="entry name" value="HYALIN"/>
    <property type="match status" value="1"/>
</dbReference>
<dbReference type="PANTHER" id="PTHR24252">
    <property type="entry name" value="ACROSIN-RELATED"/>
    <property type="match status" value="1"/>
</dbReference>
<keyword evidence="6" id="KW-1015">Disulfide bond</keyword>
<feature type="chain" id="PRO_5011412674" description="CLIP domain-containing serine protease" evidence="9">
    <location>
        <begin position="21"/>
        <end position="375"/>
    </location>
</feature>
<dbReference type="FunCoup" id="E0VUJ4">
    <property type="interactions" value="1"/>
</dbReference>
<evidence type="ECO:0000256" key="1">
    <source>
        <dbReference type="ARBA" id="ARBA00022670"/>
    </source>
</evidence>
<evidence type="ECO:0000313" key="12">
    <source>
        <dbReference type="EMBL" id="EEB17050.1"/>
    </source>
</evidence>
<accession>E0VUJ4</accession>
<dbReference type="GO" id="GO:0005576">
    <property type="term" value="C:extracellular region"/>
    <property type="evidence" value="ECO:0007669"/>
    <property type="project" value="UniProtKB-SubCell"/>
</dbReference>
<feature type="domain" description="Peptidase S1" evidence="10">
    <location>
        <begin position="146"/>
        <end position="375"/>
    </location>
</feature>
<keyword evidence="2 9" id="KW-0732">Signal</keyword>
<evidence type="ECO:0000259" key="11">
    <source>
        <dbReference type="PROSITE" id="PS51888"/>
    </source>
</evidence>
<feature type="domain" description="Clip" evidence="11">
    <location>
        <begin position="36"/>
        <end position="89"/>
    </location>
</feature>
<dbReference type="InterPro" id="IPR001314">
    <property type="entry name" value="Peptidase_S1A"/>
</dbReference>
<evidence type="ECO:0000256" key="3">
    <source>
        <dbReference type="ARBA" id="ARBA00022801"/>
    </source>
</evidence>
<evidence type="ECO:0000256" key="5">
    <source>
        <dbReference type="ARBA" id="ARBA00023145"/>
    </source>
</evidence>
<sequence length="375" mass="41570">MKRLFYVNFILLILFNLCICNRTKRQGFVDLTQISSCQTPLGETGVCLPIKQCSSLVNLLIKQRHRPEVVNYLRSAVCGYDNLEPKVCCSELPDPSGLVKTATPPTVKTTTAAATTPNKKIIVKDGNFKIPEPGECGVSTQFNVRVVGGTNASLGAWPWVVALGYRSSKNPRVPAYLCGGSLITDRHIMTAAHCVYNRKNLYTVRLGDLNLFSDNDGASPIDIPIADRIVHEGYNPTTFVNDIAILLLERPVKYTRLIRPVCLPLEPEFRSKDYVNRKPFIAGWGTISFNGPSSDVLQQLQVPVVSENECKRAFEPFKTAGDSGGPLMDYEFKNKLGVFYQIGVVSYGYKCAEPGFPGVYTRVSNFADWIIENLN</sequence>
<evidence type="ECO:0000256" key="8">
    <source>
        <dbReference type="ARBA" id="ARBA00024195"/>
    </source>
</evidence>
<dbReference type="Pfam" id="PF00089">
    <property type="entry name" value="Trypsin"/>
    <property type="match status" value="1"/>
</dbReference>
<dbReference type="EnsemblMetazoa" id="PHUM451100-RA">
    <property type="protein sequence ID" value="PHUM451100-PA"/>
    <property type="gene ID" value="PHUM451100"/>
</dbReference>
<keyword evidence="14" id="KW-1185">Reference proteome</keyword>
<keyword evidence="7" id="KW-0325">Glycoprotein</keyword>
<dbReference type="FunFam" id="2.40.10.10:FF:000028">
    <property type="entry name" value="Serine protease easter"/>
    <property type="match status" value="1"/>
</dbReference>
<keyword evidence="5" id="KW-0865">Zymogen</keyword>